<dbReference type="InterPro" id="IPR037069">
    <property type="entry name" value="AcylCoA_DH/ox_N_sf"/>
</dbReference>
<dbReference type="GO" id="GO:0003995">
    <property type="term" value="F:acyl-CoA dehydrogenase activity"/>
    <property type="evidence" value="ECO:0007669"/>
    <property type="project" value="InterPro"/>
</dbReference>
<dbReference type="Proteomes" id="UP000476332">
    <property type="component" value="Unassembled WGS sequence"/>
</dbReference>
<sequence>MSETLQRPYSLPSDLAFLASDVAERVLAPQAEEIDRDARWPREGMQALAEAGLLGLLVPERLGGHGQGLHALAEIAEVLGRACSSTAMCFAMHCVGTAVIAAKATPDQERRFLRPIAEGRHVTTLALSEPGTGSHFYLPRSTFDPDGESYVVNGKKSFITNGGHADSYVLSAVAPGSELDPGTFTCLLVEAGSAGLDWGAPWSGLGMRGNSSRAAGLNRISVPKANLLGEEGDQIWYIFEVVAPYFLTAMAGVYIGIGQAALDLSVAHISGHKFSHTTARLAENPAIVEQIADMWARLERARRLLHYAARLGDAGSPEAATAIFASKIDVADAAVALTNSAMQLVGGRGYQADGQLSRLLRDAQAAHVMSPTTHLLKSWLGRSVLGLPPL</sequence>
<dbReference type="Gene3D" id="1.20.140.10">
    <property type="entry name" value="Butyryl-CoA Dehydrogenase, subunit A, domain 3"/>
    <property type="match status" value="1"/>
</dbReference>
<dbReference type="InterPro" id="IPR046373">
    <property type="entry name" value="Acyl-CoA_Oxase/DH_mid-dom_sf"/>
</dbReference>
<dbReference type="GO" id="GO:0050660">
    <property type="term" value="F:flavin adenine dinucleotide binding"/>
    <property type="evidence" value="ECO:0007669"/>
    <property type="project" value="InterPro"/>
</dbReference>
<dbReference type="InterPro" id="IPR013786">
    <property type="entry name" value="AcylCoA_DH/ox_N"/>
</dbReference>
<dbReference type="SUPFAM" id="SSF56645">
    <property type="entry name" value="Acyl-CoA dehydrogenase NM domain-like"/>
    <property type="match status" value="1"/>
</dbReference>
<dbReference type="Pfam" id="PF02770">
    <property type="entry name" value="Acyl-CoA_dh_M"/>
    <property type="match status" value="1"/>
</dbReference>
<dbReference type="Pfam" id="PF00441">
    <property type="entry name" value="Acyl-CoA_dh_1"/>
    <property type="match status" value="1"/>
</dbReference>
<dbReference type="InterPro" id="IPR009100">
    <property type="entry name" value="AcylCoA_DH/oxidase_NM_dom_sf"/>
</dbReference>
<feature type="domain" description="Acyl-CoA dehydrogenase/oxidase N-terminal" evidence="8">
    <location>
        <begin position="19"/>
        <end position="119"/>
    </location>
</feature>
<keyword evidence="3 5" id="KW-0285">Flavoprotein</keyword>
<evidence type="ECO:0000259" key="8">
    <source>
        <dbReference type="Pfam" id="PF02771"/>
    </source>
</evidence>
<dbReference type="PANTHER" id="PTHR43884:SF12">
    <property type="entry name" value="ISOVALERYL-COA DEHYDROGENASE, MITOCHONDRIAL-RELATED"/>
    <property type="match status" value="1"/>
</dbReference>
<dbReference type="InterPro" id="IPR006091">
    <property type="entry name" value="Acyl-CoA_Oxase/DH_mid-dom"/>
</dbReference>
<dbReference type="PROSITE" id="PS00073">
    <property type="entry name" value="ACYL_COA_DH_2"/>
    <property type="match status" value="1"/>
</dbReference>
<dbReference type="InterPro" id="IPR006089">
    <property type="entry name" value="Acyl-CoA_DH_CS"/>
</dbReference>
<feature type="domain" description="Acyl-CoA oxidase/dehydrogenase middle" evidence="7">
    <location>
        <begin position="125"/>
        <end position="213"/>
    </location>
</feature>
<comment type="caution">
    <text evidence="9">The sequence shown here is derived from an EMBL/GenBank/DDBJ whole genome shotgun (WGS) entry which is preliminary data.</text>
</comment>
<evidence type="ECO:0000256" key="3">
    <source>
        <dbReference type="ARBA" id="ARBA00022630"/>
    </source>
</evidence>
<dbReference type="Pfam" id="PF02771">
    <property type="entry name" value="Acyl-CoA_dh_N"/>
    <property type="match status" value="1"/>
</dbReference>
<dbReference type="Gene3D" id="2.40.110.10">
    <property type="entry name" value="Butyryl-CoA Dehydrogenase, subunit A, domain 2"/>
    <property type="match status" value="1"/>
</dbReference>
<name>A0A6L9MMG6_9HYPH</name>
<dbReference type="EMBL" id="JAAAMJ010000026">
    <property type="protein sequence ID" value="NDV89049.1"/>
    <property type="molecule type" value="Genomic_DNA"/>
</dbReference>
<dbReference type="InterPro" id="IPR036250">
    <property type="entry name" value="AcylCo_DH-like_C"/>
</dbReference>
<feature type="domain" description="Acyl-CoA dehydrogenase/oxidase C-terminal" evidence="6">
    <location>
        <begin position="249"/>
        <end position="379"/>
    </location>
</feature>
<dbReference type="InterPro" id="IPR009075">
    <property type="entry name" value="AcylCo_DH/oxidase_C"/>
</dbReference>
<dbReference type="PANTHER" id="PTHR43884">
    <property type="entry name" value="ACYL-COA DEHYDROGENASE"/>
    <property type="match status" value="1"/>
</dbReference>
<comment type="cofactor">
    <cofactor evidence="1 5">
        <name>FAD</name>
        <dbReference type="ChEBI" id="CHEBI:57692"/>
    </cofactor>
</comment>
<evidence type="ECO:0000259" key="7">
    <source>
        <dbReference type="Pfam" id="PF02770"/>
    </source>
</evidence>
<evidence type="ECO:0000256" key="1">
    <source>
        <dbReference type="ARBA" id="ARBA00001974"/>
    </source>
</evidence>
<organism evidence="9 10">
    <name type="scientific">Aurantimonas aggregata</name>
    <dbReference type="NCBI Taxonomy" id="2047720"/>
    <lineage>
        <taxon>Bacteria</taxon>
        <taxon>Pseudomonadati</taxon>
        <taxon>Pseudomonadota</taxon>
        <taxon>Alphaproteobacteria</taxon>
        <taxon>Hyphomicrobiales</taxon>
        <taxon>Aurantimonadaceae</taxon>
        <taxon>Aurantimonas</taxon>
    </lineage>
</organism>
<protein>
    <submittedName>
        <fullName evidence="9">Acyl-CoA dehydrogenase</fullName>
    </submittedName>
</protein>
<gene>
    <name evidence="9" type="ORF">GTW51_20435</name>
</gene>
<reference evidence="9 10" key="1">
    <citation type="submission" date="2020-01" db="EMBL/GenBank/DDBJ databases">
        <title>Genomes of bacteria type strains.</title>
        <authorList>
            <person name="Chen J."/>
            <person name="Zhu S."/>
            <person name="Chen J."/>
        </authorList>
    </citation>
    <scope>NUCLEOTIDE SEQUENCE [LARGE SCALE GENOMIC DNA]</scope>
    <source>
        <strain evidence="9 10">KCTC 52919</strain>
    </source>
</reference>
<dbReference type="PIRSF" id="PIRSF016578">
    <property type="entry name" value="HsaA"/>
    <property type="match status" value="1"/>
</dbReference>
<evidence type="ECO:0000313" key="10">
    <source>
        <dbReference type="Proteomes" id="UP000476332"/>
    </source>
</evidence>
<comment type="similarity">
    <text evidence="2 5">Belongs to the acyl-CoA dehydrogenase family.</text>
</comment>
<evidence type="ECO:0000256" key="4">
    <source>
        <dbReference type="ARBA" id="ARBA00022827"/>
    </source>
</evidence>
<evidence type="ECO:0000256" key="5">
    <source>
        <dbReference type="RuleBase" id="RU362125"/>
    </source>
</evidence>
<dbReference type="CDD" id="cd00567">
    <property type="entry name" value="ACAD"/>
    <property type="match status" value="1"/>
</dbReference>
<evidence type="ECO:0000259" key="6">
    <source>
        <dbReference type="Pfam" id="PF00441"/>
    </source>
</evidence>
<evidence type="ECO:0000256" key="2">
    <source>
        <dbReference type="ARBA" id="ARBA00009347"/>
    </source>
</evidence>
<keyword evidence="4 5" id="KW-0274">FAD</keyword>
<keyword evidence="10" id="KW-1185">Reference proteome</keyword>
<proteinExistence type="inferred from homology"/>
<dbReference type="SUPFAM" id="SSF47203">
    <property type="entry name" value="Acyl-CoA dehydrogenase C-terminal domain-like"/>
    <property type="match status" value="1"/>
</dbReference>
<keyword evidence="5" id="KW-0560">Oxidoreductase</keyword>
<dbReference type="Gene3D" id="1.10.540.10">
    <property type="entry name" value="Acyl-CoA dehydrogenase/oxidase, N-terminal domain"/>
    <property type="match status" value="1"/>
</dbReference>
<dbReference type="AlphaFoldDB" id="A0A6L9MMG6"/>
<evidence type="ECO:0000313" key="9">
    <source>
        <dbReference type="EMBL" id="NDV89049.1"/>
    </source>
</evidence>
<accession>A0A6L9MMG6</accession>